<dbReference type="InterPro" id="IPR025202">
    <property type="entry name" value="PLD-like_dom"/>
</dbReference>
<accession>A0ABY2X1B6</accession>
<feature type="domain" description="PLD phosphodiesterase" evidence="7">
    <location>
        <begin position="173"/>
        <end position="200"/>
    </location>
</feature>
<keyword evidence="9" id="KW-1185">Reference proteome</keyword>
<dbReference type="PANTHER" id="PTHR21248">
    <property type="entry name" value="CARDIOLIPIN SYNTHASE"/>
    <property type="match status" value="1"/>
</dbReference>
<comment type="caution">
    <text evidence="8">The sequence shown here is derived from an EMBL/GenBank/DDBJ whole genome shotgun (WGS) entry which is preliminary data.</text>
</comment>
<evidence type="ECO:0000313" key="9">
    <source>
        <dbReference type="Proteomes" id="UP001193035"/>
    </source>
</evidence>
<feature type="domain" description="PLD phosphodiesterase" evidence="7">
    <location>
        <begin position="411"/>
        <end position="438"/>
    </location>
</feature>
<dbReference type="InterPro" id="IPR001736">
    <property type="entry name" value="PLipase_D/transphosphatidylase"/>
</dbReference>
<feature type="chain" id="PRO_5046996843" description="Phospholipase D" evidence="6">
    <location>
        <begin position="28"/>
        <end position="521"/>
    </location>
</feature>
<evidence type="ECO:0000259" key="7">
    <source>
        <dbReference type="PROSITE" id="PS50035"/>
    </source>
</evidence>
<reference evidence="8 9" key="1">
    <citation type="submission" date="2019-05" db="EMBL/GenBank/DDBJ databases">
        <title>Ruegeria sp. nov., isolated from tidal flat.</title>
        <authorList>
            <person name="Kim W."/>
        </authorList>
    </citation>
    <scope>NUCLEOTIDE SEQUENCE [LARGE SCALE GENOMIC DNA]</scope>
    <source>
        <strain evidence="8 9">CAU 1488</strain>
    </source>
</reference>
<comment type="function">
    <text evidence="1">Could be a virulence factor.</text>
</comment>
<proteinExistence type="predicted"/>
<evidence type="ECO:0000256" key="6">
    <source>
        <dbReference type="SAM" id="SignalP"/>
    </source>
</evidence>
<evidence type="ECO:0000256" key="1">
    <source>
        <dbReference type="ARBA" id="ARBA00003145"/>
    </source>
</evidence>
<evidence type="ECO:0000256" key="3">
    <source>
        <dbReference type="ARBA" id="ARBA00018392"/>
    </source>
</evidence>
<dbReference type="Pfam" id="PF13091">
    <property type="entry name" value="PLDc_2"/>
    <property type="match status" value="2"/>
</dbReference>
<dbReference type="RefSeq" id="WP_138841053.1">
    <property type="nucleotide sequence ID" value="NZ_VCPD01000002.1"/>
</dbReference>
<dbReference type="SMART" id="SM00155">
    <property type="entry name" value="PLDc"/>
    <property type="match status" value="2"/>
</dbReference>
<dbReference type="PANTHER" id="PTHR21248:SF12">
    <property type="entry name" value="CARDIOLIPIN SYNTHASE C"/>
    <property type="match status" value="1"/>
</dbReference>
<evidence type="ECO:0000313" key="8">
    <source>
        <dbReference type="EMBL" id="TMV09024.1"/>
    </source>
</evidence>
<dbReference type="SUPFAM" id="SSF56024">
    <property type="entry name" value="Phospholipase D/nuclease"/>
    <property type="match status" value="2"/>
</dbReference>
<protein>
    <recommendedName>
        <fullName evidence="3">Phospholipase D</fullName>
    </recommendedName>
    <alternativeName>
        <fullName evidence="5">Choline phosphatase</fullName>
    </alternativeName>
</protein>
<keyword evidence="4" id="KW-0964">Secreted</keyword>
<dbReference type="EMBL" id="VCPD01000002">
    <property type="protein sequence ID" value="TMV09024.1"/>
    <property type="molecule type" value="Genomic_DNA"/>
</dbReference>
<keyword evidence="6" id="KW-0732">Signal</keyword>
<dbReference type="PROSITE" id="PS50035">
    <property type="entry name" value="PLD"/>
    <property type="match status" value="2"/>
</dbReference>
<dbReference type="CDD" id="cd09111">
    <property type="entry name" value="PLDc_ymdC_like_1"/>
    <property type="match status" value="1"/>
</dbReference>
<comment type="subcellular location">
    <subcellularLocation>
        <location evidence="2">Secreted</location>
    </subcellularLocation>
</comment>
<evidence type="ECO:0000256" key="2">
    <source>
        <dbReference type="ARBA" id="ARBA00004613"/>
    </source>
</evidence>
<evidence type="ECO:0000256" key="4">
    <source>
        <dbReference type="ARBA" id="ARBA00022525"/>
    </source>
</evidence>
<feature type="signal peptide" evidence="6">
    <location>
        <begin position="1"/>
        <end position="27"/>
    </location>
</feature>
<dbReference type="Proteomes" id="UP001193035">
    <property type="component" value="Unassembled WGS sequence"/>
</dbReference>
<sequence>MVASPLARRFPGKLAFALIWAAASALSACSFGPTTYTKTVTRAAADTGGTFLAQRASTLGDPMDGRSGVYLVSDGPEALALRLVLSERAERTIDAQYYLLHDDASGHLFTWQLLQAADRGVRVRLLLDDMDVSGYDRMTAALDRHPNIDIRLFNPFRRGFGRNLAAVFEFERVNRRMHNKSMTFDNEVTLVGGRNIGDEYFAAREDSNYNDLDVLGVGPIAKEVSASFDAYWNSPYAVPASVVVGDKKQDLTLAEARQGLSELAAEARRSPYGEALKHGIRESITHRHLGLTWVPARLLADPPEKAAGDADEQSFVAAQMLPYLTRAEQELYVSSAYFVPRKRGVEFLSQMSARGVEVSILTNSLDSTDVVPVYGHYALSREDLLSAGVELWELRPDSSREDRERLGLGLSQSSLHTKAFAIDRKYLFVGSFNWDPRSVRINNEMGVLIESEALANEAVRRFQENLDRNAYRLRLDEDGDIEWLARREDGVLLLYRREPIDSSWRAFMSGVYAILPIGGQL</sequence>
<gene>
    <name evidence="8" type="ORF">FGK63_07845</name>
</gene>
<name>A0ABY2X1B6_9RHOB</name>
<evidence type="ECO:0000256" key="5">
    <source>
        <dbReference type="ARBA" id="ARBA00029594"/>
    </source>
</evidence>
<dbReference type="CDD" id="cd09113">
    <property type="entry name" value="PLDc_ymdC_like_2"/>
    <property type="match status" value="1"/>
</dbReference>
<dbReference type="Gene3D" id="3.30.870.10">
    <property type="entry name" value="Endonuclease Chain A"/>
    <property type="match status" value="2"/>
</dbReference>
<organism evidence="8 9">
    <name type="scientific">Ruegeria sediminis</name>
    <dbReference type="NCBI Taxonomy" id="2583820"/>
    <lineage>
        <taxon>Bacteria</taxon>
        <taxon>Pseudomonadati</taxon>
        <taxon>Pseudomonadota</taxon>
        <taxon>Alphaproteobacteria</taxon>
        <taxon>Rhodobacterales</taxon>
        <taxon>Roseobacteraceae</taxon>
        <taxon>Ruegeria</taxon>
    </lineage>
</organism>